<dbReference type="EC" id="2.7.13.3" evidence="2"/>
<dbReference type="RefSeq" id="WP_168552313.1">
    <property type="nucleotide sequence ID" value="NZ_JAAWWL010000002.1"/>
</dbReference>
<dbReference type="InterPro" id="IPR003594">
    <property type="entry name" value="HATPase_dom"/>
</dbReference>
<name>A0ABX1GR76_9FLAO</name>
<evidence type="ECO:0000256" key="3">
    <source>
        <dbReference type="ARBA" id="ARBA00022553"/>
    </source>
</evidence>
<dbReference type="InterPro" id="IPR036890">
    <property type="entry name" value="HATPase_C_sf"/>
</dbReference>
<dbReference type="InterPro" id="IPR005467">
    <property type="entry name" value="His_kinase_dom"/>
</dbReference>
<keyword evidence="3" id="KW-0597">Phosphoprotein</keyword>
<evidence type="ECO:0000256" key="6">
    <source>
        <dbReference type="ARBA" id="ARBA00023012"/>
    </source>
</evidence>
<dbReference type="Gene3D" id="3.30.565.10">
    <property type="entry name" value="Histidine kinase-like ATPase, C-terminal domain"/>
    <property type="match status" value="1"/>
</dbReference>
<sequence>MIKVYRFISFFGFFILLFLPILAYGQLSKKDSLLEIYSDTEKFSGFDKIQKIDLLNNIANEYRFREPDSLLLFATKSLDLNKDSTYLYGYARAIIHTGDFHSDLGKNKVAFKYYQRVRNLIKEISDPQAQVALLKSVALHDVFIRDYKKMLENTYKAIEICETNDFKLQEALLRHNLGWLYTMNSLHQEALNEYVIADSIWNIIGDVEHKAGTQSNIAFNAIKTGDFDLVLKNAHESRDYFERTHDNLWHSRSTRVLSRYYHTIEEPEIALTWIKKSDSLISLVENPRDELEVFEWYSKIYFALDEFDKASEYSKKTKEYAERFKDTTKLLQSLELLKDISLKNGQIENSLGYFNQYENLKKNYRTDNENNNLAFLRAKQEFDREQMLSEARVQNEISRQNFLIGASVVVVSGLLIIIFLIRRNYQNQRNANKDLKELNEVKDKIFTIIGHDLKSPISTLQEFLDLYNDSELSTSEIKKITPRLKNNVDHSAFTLNNLLTWANNQMNGTITKPKAVAIKMHATQVVELYAEKIESKNINVECVTNPDLKVLVDSDHLDLILRNLISNAIKFTPENGNIKFNGKEQGSRVVFRIEDSGVGLSKSQLSSIMKGSSIIPQIGTNNEKGTGIGLQITKDLLALNNGELNFESALNSGTTAIIILPKA</sequence>
<gene>
    <name evidence="9" type="ORF">HCU67_09065</name>
</gene>
<dbReference type="InterPro" id="IPR004358">
    <property type="entry name" value="Sig_transdc_His_kin-like_C"/>
</dbReference>
<feature type="domain" description="Histidine kinase" evidence="8">
    <location>
        <begin position="448"/>
        <end position="663"/>
    </location>
</feature>
<dbReference type="PRINTS" id="PR00344">
    <property type="entry name" value="BCTRLSENSOR"/>
</dbReference>
<comment type="catalytic activity">
    <reaction evidence="1">
        <text>ATP + protein L-histidine = ADP + protein N-phospho-L-histidine.</text>
        <dbReference type="EC" id="2.7.13.3"/>
    </reaction>
</comment>
<dbReference type="SUPFAM" id="SSF47384">
    <property type="entry name" value="Homodimeric domain of signal transducing histidine kinase"/>
    <property type="match status" value="1"/>
</dbReference>
<keyword evidence="7" id="KW-0472">Membrane</keyword>
<dbReference type="Gene3D" id="1.25.40.10">
    <property type="entry name" value="Tetratricopeptide repeat domain"/>
    <property type="match status" value="2"/>
</dbReference>
<dbReference type="InterPro" id="IPR036097">
    <property type="entry name" value="HisK_dim/P_sf"/>
</dbReference>
<keyword evidence="4" id="KW-0808">Transferase</keyword>
<evidence type="ECO:0000256" key="7">
    <source>
        <dbReference type="SAM" id="Phobius"/>
    </source>
</evidence>
<dbReference type="SUPFAM" id="SSF55874">
    <property type="entry name" value="ATPase domain of HSP90 chaperone/DNA topoisomerase II/histidine kinase"/>
    <property type="match status" value="1"/>
</dbReference>
<dbReference type="Pfam" id="PF02518">
    <property type="entry name" value="HATPase_c"/>
    <property type="match status" value="1"/>
</dbReference>
<keyword evidence="5" id="KW-0418">Kinase</keyword>
<dbReference type="CDD" id="cd00082">
    <property type="entry name" value="HisKA"/>
    <property type="match status" value="1"/>
</dbReference>
<dbReference type="InterPro" id="IPR011990">
    <property type="entry name" value="TPR-like_helical_dom_sf"/>
</dbReference>
<dbReference type="PROSITE" id="PS50109">
    <property type="entry name" value="HIS_KIN"/>
    <property type="match status" value="1"/>
</dbReference>
<dbReference type="Proteomes" id="UP000718451">
    <property type="component" value="Unassembled WGS sequence"/>
</dbReference>
<evidence type="ECO:0000256" key="2">
    <source>
        <dbReference type="ARBA" id="ARBA00012438"/>
    </source>
</evidence>
<dbReference type="SMART" id="SM00387">
    <property type="entry name" value="HATPase_c"/>
    <property type="match status" value="1"/>
</dbReference>
<reference evidence="9 10" key="1">
    <citation type="submission" date="2020-04" db="EMBL/GenBank/DDBJ databases">
        <authorList>
            <person name="Yoon J."/>
        </authorList>
    </citation>
    <scope>NUCLEOTIDE SEQUENCE [LARGE SCALE GENOMIC DNA]</scope>
    <source>
        <strain evidence="9 10">DJ-13</strain>
    </source>
</reference>
<keyword evidence="7" id="KW-0812">Transmembrane</keyword>
<keyword evidence="7" id="KW-1133">Transmembrane helix</keyword>
<protein>
    <recommendedName>
        <fullName evidence="2">histidine kinase</fullName>
        <ecNumber evidence="2">2.7.13.3</ecNumber>
    </recommendedName>
</protein>
<dbReference type="InterPro" id="IPR003661">
    <property type="entry name" value="HisK_dim/P_dom"/>
</dbReference>
<dbReference type="Gene3D" id="1.10.287.130">
    <property type="match status" value="1"/>
</dbReference>
<dbReference type="PANTHER" id="PTHR43711">
    <property type="entry name" value="TWO-COMPONENT HISTIDINE KINASE"/>
    <property type="match status" value="1"/>
</dbReference>
<comment type="caution">
    <text evidence="9">The sequence shown here is derived from an EMBL/GenBank/DDBJ whole genome shotgun (WGS) entry which is preliminary data.</text>
</comment>
<keyword evidence="10" id="KW-1185">Reference proteome</keyword>
<feature type="transmembrane region" description="Helical" evidence="7">
    <location>
        <begin position="402"/>
        <end position="421"/>
    </location>
</feature>
<proteinExistence type="predicted"/>
<keyword evidence="6" id="KW-0902">Two-component regulatory system</keyword>
<evidence type="ECO:0000313" key="9">
    <source>
        <dbReference type="EMBL" id="NKI32089.1"/>
    </source>
</evidence>
<evidence type="ECO:0000256" key="1">
    <source>
        <dbReference type="ARBA" id="ARBA00000085"/>
    </source>
</evidence>
<evidence type="ECO:0000256" key="4">
    <source>
        <dbReference type="ARBA" id="ARBA00022679"/>
    </source>
</evidence>
<evidence type="ECO:0000256" key="5">
    <source>
        <dbReference type="ARBA" id="ARBA00022777"/>
    </source>
</evidence>
<dbReference type="SUPFAM" id="SSF48452">
    <property type="entry name" value="TPR-like"/>
    <property type="match status" value="2"/>
</dbReference>
<dbReference type="PANTHER" id="PTHR43711:SF1">
    <property type="entry name" value="HISTIDINE KINASE 1"/>
    <property type="match status" value="1"/>
</dbReference>
<accession>A0ABX1GR76</accession>
<organism evidence="9 10">
    <name type="scientific">Croceivirga thetidis</name>
    <dbReference type="NCBI Taxonomy" id="2721623"/>
    <lineage>
        <taxon>Bacteria</taxon>
        <taxon>Pseudomonadati</taxon>
        <taxon>Bacteroidota</taxon>
        <taxon>Flavobacteriia</taxon>
        <taxon>Flavobacteriales</taxon>
        <taxon>Flavobacteriaceae</taxon>
        <taxon>Croceivirga</taxon>
    </lineage>
</organism>
<dbReference type="InterPro" id="IPR050736">
    <property type="entry name" value="Sensor_HK_Regulatory"/>
</dbReference>
<evidence type="ECO:0000313" key="10">
    <source>
        <dbReference type="Proteomes" id="UP000718451"/>
    </source>
</evidence>
<dbReference type="EMBL" id="JAAWWL010000002">
    <property type="protein sequence ID" value="NKI32089.1"/>
    <property type="molecule type" value="Genomic_DNA"/>
</dbReference>
<evidence type="ECO:0000259" key="8">
    <source>
        <dbReference type="PROSITE" id="PS50109"/>
    </source>
</evidence>